<dbReference type="AlphaFoldDB" id="A0A916DV75"/>
<evidence type="ECO:0000313" key="3">
    <source>
        <dbReference type="Proteomes" id="UP001060919"/>
    </source>
</evidence>
<organism evidence="2 3">
    <name type="scientific">Aureispira anguillae</name>
    <dbReference type="NCBI Taxonomy" id="2864201"/>
    <lineage>
        <taxon>Bacteria</taxon>
        <taxon>Pseudomonadati</taxon>
        <taxon>Bacteroidota</taxon>
        <taxon>Saprospiria</taxon>
        <taxon>Saprospirales</taxon>
        <taxon>Saprospiraceae</taxon>
        <taxon>Aureispira</taxon>
    </lineage>
</organism>
<reference evidence="2" key="1">
    <citation type="submission" date="2022-09" db="EMBL/GenBank/DDBJ databases">
        <title>Aureispira anguillicida sp. nov., isolated from Leptocephalus of Japanese eel Anguilla japonica.</title>
        <authorList>
            <person name="Yuasa K."/>
            <person name="Mekata T."/>
            <person name="Ikunari K."/>
        </authorList>
    </citation>
    <scope>NUCLEOTIDE SEQUENCE</scope>
    <source>
        <strain evidence="2">EL160426</strain>
    </source>
</reference>
<keyword evidence="3" id="KW-1185">Reference proteome</keyword>
<proteinExistence type="predicted"/>
<dbReference type="EMBL" id="AP026867">
    <property type="protein sequence ID" value="BDS14076.1"/>
    <property type="molecule type" value="Genomic_DNA"/>
</dbReference>
<dbReference type="Proteomes" id="UP001060919">
    <property type="component" value="Chromosome"/>
</dbReference>
<evidence type="ECO:0000313" key="2">
    <source>
        <dbReference type="EMBL" id="BDS14076.1"/>
    </source>
</evidence>
<protein>
    <submittedName>
        <fullName evidence="2">Uncharacterized protein</fullName>
    </submittedName>
</protein>
<dbReference type="KEGG" id="aup:AsAng_0048420"/>
<name>A0A916DV75_9BACT</name>
<evidence type="ECO:0000256" key="1">
    <source>
        <dbReference type="SAM" id="Phobius"/>
    </source>
</evidence>
<accession>A0A916DV75</accession>
<gene>
    <name evidence="2" type="ORF">AsAng_0048420</name>
</gene>
<keyword evidence="1" id="KW-0472">Membrane</keyword>
<keyword evidence="1" id="KW-0812">Transmembrane</keyword>
<keyword evidence="1" id="KW-1133">Transmembrane helix</keyword>
<feature type="transmembrane region" description="Helical" evidence="1">
    <location>
        <begin position="6"/>
        <end position="25"/>
    </location>
</feature>
<sequence length="44" mass="5325">MIISEFSVWAILFYFFYTIYINLIIQSSSLKEFIIHNISSKIKY</sequence>